<accession>M9RAC3</accession>
<gene>
    <name evidence="1" type="ORF">OAN307_c09900</name>
</gene>
<evidence type="ECO:0000313" key="2">
    <source>
        <dbReference type="Proteomes" id="UP000005307"/>
    </source>
</evidence>
<dbReference type="EMBL" id="CP003740">
    <property type="protein sequence ID" value="AGI66705.1"/>
    <property type="molecule type" value="Genomic_DNA"/>
</dbReference>
<dbReference type="Proteomes" id="UP000005307">
    <property type="component" value="Chromosome"/>
</dbReference>
<dbReference type="HOGENOM" id="CLU_2082410_0_0_5"/>
<proteinExistence type="predicted"/>
<dbReference type="STRING" id="391626.OAN307_c09900"/>
<evidence type="ECO:0000313" key="1">
    <source>
        <dbReference type="EMBL" id="AGI66705.1"/>
    </source>
</evidence>
<dbReference type="KEGG" id="oat:OAN307_c09900"/>
<reference evidence="1 2" key="1">
    <citation type="journal article" date="2013" name="PLoS ONE">
        <title>Poles Apart: Arctic and Antarctic Octadecabacter strains Share High Genome Plasticity and a New Type of Xanthorhodopsin.</title>
        <authorList>
            <person name="Vollmers J."/>
            <person name="Voget S."/>
            <person name="Dietrich S."/>
            <person name="Gollnow K."/>
            <person name="Smits M."/>
            <person name="Meyer K."/>
            <person name="Brinkhoff T."/>
            <person name="Simon M."/>
            <person name="Daniel R."/>
        </authorList>
    </citation>
    <scope>NUCLEOTIDE SEQUENCE [LARGE SCALE GENOMIC DNA]</scope>
    <source>
        <strain evidence="1 2">307</strain>
    </source>
</reference>
<dbReference type="RefSeq" id="WP_015498748.1">
    <property type="nucleotide sequence ID" value="NC_020911.1"/>
</dbReference>
<keyword evidence="2" id="KW-1185">Reference proteome</keyword>
<organism evidence="1 2">
    <name type="scientific">Octadecabacter antarcticus 307</name>
    <dbReference type="NCBI Taxonomy" id="391626"/>
    <lineage>
        <taxon>Bacteria</taxon>
        <taxon>Pseudomonadati</taxon>
        <taxon>Pseudomonadota</taxon>
        <taxon>Alphaproteobacteria</taxon>
        <taxon>Rhodobacterales</taxon>
        <taxon>Roseobacteraceae</taxon>
        <taxon>Octadecabacter</taxon>
    </lineage>
</organism>
<sequence length="117" mass="13401">MYARQCLSMGRIALQAVHGAAQTFAWDFPYVVSIYVYTVGCLHDYYDLLEGASVYDTEEVVERLNEDRNLGEDLASDLMRTFGCLPEDLQDILVDDDTDDDVTYVMEHISSDERKCR</sequence>
<protein>
    <submittedName>
        <fullName evidence="1">Uncharacterized protein</fullName>
    </submittedName>
</protein>
<dbReference type="AlphaFoldDB" id="M9RAC3"/>
<name>M9RAC3_9RHOB</name>